<name>A0ABR4ETA9_9PEZI</name>
<dbReference type="Pfam" id="PF04082">
    <property type="entry name" value="Fungal_trans"/>
    <property type="match status" value="1"/>
</dbReference>
<accession>A0ABR4ETA9</accession>
<evidence type="ECO:0000256" key="4">
    <source>
        <dbReference type="ARBA" id="ARBA00023125"/>
    </source>
</evidence>
<dbReference type="PROSITE" id="PS50048">
    <property type="entry name" value="ZN2_CY6_FUNGAL_2"/>
    <property type="match status" value="1"/>
</dbReference>
<dbReference type="Gene3D" id="4.10.240.10">
    <property type="entry name" value="Zn(2)-C6 fungal-type DNA-binding domain"/>
    <property type="match status" value="1"/>
</dbReference>
<evidence type="ECO:0000313" key="9">
    <source>
        <dbReference type="EMBL" id="KAL2285680.1"/>
    </source>
</evidence>
<gene>
    <name evidence="9" type="ORF">FJTKL_07691</name>
</gene>
<dbReference type="EMBL" id="JBAWTH010000029">
    <property type="protein sequence ID" value="KAL2285680.1"/>
    <property type="molecule type" value="Genomic_DNA"/>
</dbReference>
<dbReference type="CDD" id="cd12148">
    <property type="entry name" value="fungal_TF_MHR"/>
    <property type="match status" value="1"/>
</dbReference>
<keyword evidence="6" id="KW-0539">Nucleus</keyword>
<dbReference type="InterPro" id="IPR001138">
    <property type="entry name" value="Zn2Cys6_DnaBD"/>
</dbReference>
<dbReference type="InterPro" id="IPR050815">
    <property type="entry name" value="TF_fung"/>
</dbReference>
<evidence type="ECO:0000256" key="1">
    <source>
        <dbReference type="ARBA" id="ARBA00004123"/>
    </source>
</evidence>
<keyword evidence="5" id="KW-0804">Transcription</keyword>
<evidence type="ECO:0000313" key="10">
    <source>
        <dbReference type="Proteomes" id="UP001600888"/>
    </source>
</evidence>
<proteinExistence type="predicted"/>
<dbReference type="Proteomes" id="UP001600888">
    <property type="component" value="Unassembled WGS sequence"/>
</dbReference>
<keyword evidence="2" id="KW-0479">Metal-binding</keyword>
<dbReference type="SUPFAM" id="SSF57701">
    <property type="entry name" value="Zn2/Cys6 DNA-binding domain"/>
    <property type="match status" value="1"/>
</dbReference>
<dbReference type="SMART" id="SM00066">
    <property type="entry name" value="GAL4"/>
    <property type="match status" value="1"/>
</dbReference>
<keyword evidence="4" id="KW-0238">DNA-binding</keyword>
<comment type="caution">
    <text evidence="9">The sequence shown here is derived from an EMBL/GenBank/DDBJ whole genome shotgun (WGS) entry which is preliminary data.</text>
</comment>
<dbReference type="InterPro" id="IPR007219">
    <property type="entry name" value="XnlR_reg_dom"/>
</dbReference>
<sequence length="623" mass="69168">MSPSATATTKTQAGDSSPSHTAQRTRPRQKPGAACEECRRRKLRCDRRQPQCGSCQSTGVPCHTTTVRAARGPKPGYLKDLKARIAALEGTLIQQAQQSARNTSPDEDPSSCYDPYLFHGADSLKIPHPGSEPDNVFLQDMTSANQIPNGMDPSLGFPCLGGTTMSPTPPMDTSLISPPLTAFGGIGFDTMIPNGMHPSGEQISSLSLNNMRRMSTASSTWSSPEGPAEFRLSPLMQQDLDQIYWDRTHTYMPIIHQRRYMAWSRKPDKSEAQKCLQLAMWTLAASASPGQYQTMANYLYRYASQSLVNLESWDSGDEWSQMRPNDFAQVQAQLLLACYEFKAVDFRRGWMRAGRAFRLIQLNWFYDMLSSSSTMSDWVEAEERRRTFWVAFCLDRTISLRNDAPCTFNEPIYVPLPAPDAEFQSEIPTVTGYLNGDSVTVGAPDSLFIDFIHLAAICGRAVSHRHQSIIDKALGVHNTAGIWQRHREINAQLAENLNLANTRQHSPIHESESLGPFMGVMWRTVILHLHSTLSCTASTGKEEYDYAIVESMQRGTLAAQEALTCIERLSQCNSLKLHPITIVPLALCSELIEAWPDLAGPFNNHLAVIMDATNRISGGNTPS</sequence>
<evidence type="ECO:0000259" key="8">
    <source>
        <dbReference type="PROSITE" id="PS50048"/>
    </source>
</evidence>
<protein>
    <recommendedName>
        <fullName evidence="8">Zn(2)-C6 fungal-type domain-containing protein</fullName>
    </recommendedName>
</protein>
<evidence type="ECO:0000256" key="7">
    <source>
        <dbReference type="SAM" id="MobiDB-lite"/>
    </source>
</evidence>
<evidence type="ECO:0000256" key="2">
    <source>
        <dbReference type="ARBA" id="ARBA00022723"/>
    </source>
</evidence>
<keyword evidence="3" id="KW-0805">Transcription regulation</keyword>
<feature type="compositionally biased region" description="Polar residues" evidence="7">
    <location>
        <begin position="1"/>
        <end position="22"/>
    </location>
</feature>
<feature type="region of interest" description="Disordered" evidence="7">
    <location>
        <begin position="1"/>
        <end position="33"/>
    </location>
</feature>
<comment type="subcellular location">
    <subcellularLocation>
        <location evidence="1">Nucleus</location>
    </subcellularLocation>
</comment>
<organism evidence="9 10">
    <name type="scientific">Diaporthe vaccinii</name>
    <dbReference type="NCBI Taxonomy" id="105482"/>
    <lineage>
        <taxon>Eukaryota</taxon>
        <taxon>Fungi</taxon>
        <taxon>Dikarya</taxon>
        <taxon>Ascomycota</taxon>
        <taxon>Pezizomycotina</taxon>
        <taxon>Sordariomycetes</taxon>
        <taxon>Sordariomycetidae</taxon>
        <taxon>Diaporthales</taxon>
        <taxon>Diaporthaceae</taxon>
        <taxon>Diaporthe</taxon>
        <taxon>Diaporthe eres species complex</taxon>
    </lineage>
</organism>
<evidence type="ECO:0000256" key="5">
    <source>
        <dbReference type="ARBA" id="ARBA00023163"/>
    </source>
</evidence>
<evidence type="ECO:0000256" key="6">
    <source>
        <dbReference type="ARBA" id="ARBA00023242"/>
    </source>
</evidence>
<dbReference type="Pfam" id="PF00172">
    <property type="entry name" value="Zn_clus"/>
    <property type="match status" value="1"/>
</dbReference>
<dbReference type="PANTHER" id="PTHR47338:SF3">
    <property type="entry name" value="C6 FINGER DOMAIN TRANSCRIPTION FACTOR DBAA-RELATED"/>
    <property type="match status" value="1"/>
</dbReference>
<dbReference type="PROSITE" id="PS00463">
    <property type="entry name" value="ZN2_CY6_FUNGAL_1"/>
    <property type="match status" value="1"/>
</dbReference>
<dbReference type="PANTHER" id="PTHR47338">
    <property type="entry name" value="ZN(II)2CYS6 TRANSCRIPTION FACTOR (EUROFUNG)-RELATED"/>
    <property type="match status" value="1"/>
</dbReference>
<feature type="domain" description="Zn(2)-C6 fungal-type" evidence="8">
    <location>
        <begin position="34"/>
        <end position="64"/>
    </location>
</feature>
<dbReference type="InterPro" id="IPR036864">
    <property type="entry name" value="Zn2-C6_fun-type_DNA-bd_sf"/>
</dbReference>
<evidence type="ECO:0000256" key="3">
    <source>
        <dbReference type="ARBA" id="ARBA00023015"/>
    </source>
</evidence>
<keyword evidence="10" id="KW-1185">Reference proteome</keyword>
<reference evidence="9 10" key="1">
    <citation type="submission" date="2024-03" db="EMBL/GenBank/DDBJ databases">
        <title>A high-quality draft genome sequence of Diaporthe vaccinii, a causative agent of upright dieback and viscid rot disease in cranberry plants.</title>
        <authorList>
            <person name="Sarrasin M."/>
            <person name="Lang B.F."/>
            <person name="Burger G."/>
        </authorList>
    </citation>
    <scope>NUCLEOTIDE SEQUENCE [LARGE SCALE GENOMIC DNA]</scope>
    <source>
        <strain evidence="9 10">IS7</strain>
    </source>
</reference>
<dbReference type="SMART" id="SM00906">
    <property type="entry name" value="Fungal_trans"/>
    <property type="match status" value="1"/>
</dbReference>